<dbReference type="Pfam" id="PF03364">
    <property type="entry name" value="Polyketide_cyc"/>
    <property type="match status" value="1"/>
</dbReference>
<dbReference type="SUPFAM" id="SSF55961">
    <property type="entry name" value="Bet v1-like"/>
    <property type="match status" value="1"/>
</dbReference>
<reference evidence="3 4" key="1">
    <citation type="journal article" date="2014" name="Nature">
        <title>An environmental bacterial taxon with a large and distinct metabolic repertoire.</title>
        <authorList>
            <person name="Wilson M.C."/>
            <person name="Mori T."/>
            <person name="Ruckert C."/>
            <person name="Uria A.R."/>
            <person name="Helf M.J."/>
            <person name="Takada K."/>
            <person name="Gernert C."/>
            <person name="Steffens U.A."/>
            <person name="Heycke N."/>
            <person name="Schmitt S."/>
            <person name="Rinke C."/>
            <person name="Helfrich E.J."/>
            <person name="Brachmann A.O."/>
            <person name="Gurgui C."/>
            <person name="Wakimoto T."/>
            <person name="Kracht M."/>
            <person name="Crusemann M."/>
            <person name="Hentschel U."/>
            <person name="Abe I."/>
            <person name="Matsunaga S."/>
            <person name="Kalinowski J."/>
            <person name="Takeyama H."/>
            <person name="Piel J."/>
        </authorList>
    </citation>
    <scope>NUCLEOTIDE SEQUENCE [LARGE SCALE GENOMIC DNA]</scope>
    <source>
        <strain evidence="4">TSY2</strain>
    </source>
</reference>
<protein>
    <recommendedName>
        <fullName evidence="2">Coenzyme Q-binding protein COQ10 START domain-containing protein</fullName>
    </recommendedName>
</protein>
<dbReference type="HOGENOM" id="CLU_117528_0_0_7"/>
<accession>W4M745</accession>
<evidence type="ECO:0000256" key="1">
    <source>
        <dbReference type="ARBA" id="ARBA00008918"/>
    </source>
</evidence>
<dbReference type="InterPro" id="IPR005031">
    <property type="entry name" value="COQ10_START"/>
</dbReference>
<dbReference type="Gene3D" id="3.30.530.20">
    <property type="match status" value="1"/>
</dbReference>
<dbReference type="InterPro" id="IPR023393">
    <property type="entry name" value="START-like_dom_sf"/>
</dbReference>
<evidence type="ECO:0000313" key="3">
    <source>
        <dbReference type="EMBL" id="ETX05452.1"/>
    </source>
</evidence>
<dbReference type="Proteomes" id="UP000019140">
    <property type="component" value="Unassembled WGS sequence"/>
</dbReference>
<sequence length="201" mass="23557">MYDRSWSSIEVKRSGWLFIVLIWPAIATATDVDVNWSRLFAGEVMVKALRNEDGVHGVRALFAVTAPREHIWATLVDYANFPRMFPGIKAFKVLEQGREGAKLWLHTPVAMMNYRYVLQRRYVEPGRRLTWTRISGSFKSIDGSWRIRDTPRPGVYLMVYESYVRFATFIPAKLVLKGAKRHVRRMSEHLRAWIENDRRVE</sequence>
<name>W4M745_9BACT</name>
<keyword evidence="4" id="KW-1185">Reference proteome</keyword>
<dbReference type="AlphaFoldDB" id="W4M745"/>
<dbReference type="EMBL" id="AZHX01000949">
    <property type="protein sequence ID" value="ETX05452.1"/>
    <property type="molecule type" value="Genomic_DNA"/>
</dbReference>
<comment type="caution">
    <text evidence="3">The sequence shown here is derived from an EMBL/GenBank/DDBJ whole genome shotgun (WGS) entry which is preliminary data.</text>
</comment>
<organism evidence="3 4">
    <name type="scientific">Candidatus Entotheonella gemina</name>
    <dbReference type="NCBI Taxonomy" id="1429439"/>
    <lineage>
        <taxon>Bacteria</taxon>
        <taxon>Pseudomonadati</taxon>
        <taxon>Nitrospinota/Tectimicrobiota group</taxon>
        <taxon>Candidatus Tectimicrobiota</taxon>
        <taxon>Candidatus Entotheonellia</taxon>
        <taxon>Candidatus Entotheonellales</taxon>
        <taxon>Candidatus Entotheonellaceae</taxon>
        <taxon>Candidatus Entotheonella</taxon>
    </lineage>
</organism>
<feature type="domain" description="Coenzyme Q-binding protein COQ10 START" evidence="2">
    <location>
        <begin position="64"/>
        <end position="190"/>
    </location>
</feature>
<gene>
    <name evidence="3" type="ORF">ETSY2_22875</name>
</gene>
<proteinExistence type="inferred from homology"/>
<comment type="similarity">
    <text evidence="1">Belongs to the ribosome association toxin RatA family.</text>
</comment>
<evidence type="ECO:0000313" key="4">
    <source>
        <dbReference type="Proteomes" id="UP000019140"/>
    </source>
</evidence>
<evidence type="ECO:0000259" key="2">
    <source>
        <dbReference type="Pfam" id="PF03364"/>
    </source>
</evidence>